<evidence type="ECO:0000256" key="1">
    <source>
        <dbReference type="SAM" id="Phobius"/>
    </source>
</evidence>
<feature type="transmembrane region" description="Helical" evidence="1">
    <location>
        <begin position="49"/>
        <end position="69"/>
    </location>
</feature>
<comment type="caution">
    <text evidence="2">The sequence shown here is derived from an EMBL/GenBank/DDBJ whole genome shotgun (WGS) entry which is preliminary data.</text>
</comment>
<dbReference type="OrthoDB" id="573709at2"/>
<keyword evidence="1" id="KW-0812">Transmembrane</keyword>
<dbReference type="RefSeq" id="WP_111593376.1">
    <property type="nucleotide sequence ID" value="NZ_QLMA01000005.1"/>
</dbReference>
<evidence type="ECO:0000313" key="2">
    <source>
        <dbReference type="EMBL" id="RAJ80387.1"/>
    </source>
</evidence>
<organism evidence="2 3">
    <name type="scientific">Chitinophaga dinghuensis</name>
    <dbReference type="NCBI Taxonomy" id="1539050"/>
    <lineage>
        <taxon>Bacteria</taxon>
        <taxon>Pseudomonadati</taxon>
        <taxon>Bacteroidota</taxon>
        <taxon>Chitinophagia</taxon>
        <taxon>Chitinophagales</taxon>
        <taxon>Chitinophagaceae</taxon>
        <taxon>Chitinophaga</taxon>
    </lineage>
</organism>
<feature type="transmembrane region" description="Helical" evidence="1">
    <location>
        <begin position="25"/>
        <end position="43"/>
    </location>
</feature>
<sequence length="139" mass="15991">MGLEAKLKHLEFIQAIITRMNTNSFLLKGWAVTLVSALFALAAKDTNGKYVIVTYIPILIFWILDGYYLSQERKFRALYNTVKDLQEEKIKFDLDVSTDNEKENTWNTCISSKSLLFFYGALVVVTLLVMFLIQPGRHC</sequence>
<dbReference type="EMBL" id="QLMA01000005">
    <property type="protein sequence ID" value="RAJ80387.1"/>
    <property type="molecule type" value="Genomic_DNA"/>
</dbReference>
<keyword evidence="1" id="KW-0472">Membrane</keyword>
<gene>
    <name evidence="2" type="ORF">CLV59_105496</name>
</gene>
<dbReference type="Proteomes" id="UP000249819">
    <property type="component" value="Unassembled WGS sequence"/>
</dbReference>
<keyword evidence="1" id="KW-1133">Transmembrane helix</keyword>
<reference evidence="2 3" key="1">
    <citation type="submission" date="2018-06" db="EMBL/GenBank/DDBJ databases">
        <title>Genomic Encyclopedia of Archaeal and Bacterial Type Strains, Phase II (KMG-II): from individual species to whole genera.</title>
        <authorList>
            <person name="Goeker M."/>
        </authorList>
    </citation>
    <scope>NUCLEOTIDE SEQUENCE [LARGE SCALE GENOMIC DNA]</scope>
    <source>
        <strain evidence="2 3">DSM 29821</strain>
    </source>
</reference>
<name>A0A327VWL4_9BACT</name>
<feature type="transmembrane region" description="Helical" evidence="1">
    <location>
        <begin position="115"/>
        <end position="133"/>
    </location>
</feature>
<protein>
    <submittedName>
        <fullName evidence="2">Uncharacterized protein</fullName>
    </submittedName>
</protein>
<keyword evidence="3" id="KW-1185">Reference proteome</keyword>
<accession>A0A327VWL4</accession>
<evidence type="ECO:0000313" key="3">
    <source>
        <dbReference type="Proteomes" id="UP000249819"/>
    </source>
</evidence>
<proteinExistence type="predicted"/>
<dbReference type="AlphaFoldDB" id="A0A327VWL4"/>